<keyword evidence="3" id="KW-1185">Reference proteome</keyword>
<evidence type="ECO:0000256" key="1">
    <source>
        <dbReference type="SAM" id="MobiDB-lite"/>
    </source>
</evidence>
<dbReference type="OrthoDB" id="5911561at2759"/>
<protein>
    <submittedName>
        <fullName evidence="2">Uncharacterized protein</fullName>
    </submittedName>
</protein>
<dbReference type="Proteomes" id="UP000008068">
    <property type="component" value="Unassembled WGS sequence"/>
</dbReference>
<feature type="compositionally biased region" description="Basic and acidic residues" evidence="1">
    <location>
        <begin position="348"/>
        <end position="357"/>
    </location>
</feature>
<proteinExistence type="predicted"/>
<dbReference type="eggNOG" id="ENOG502QWM7">
    <property type="taxonomic scope" value="Eukaryota"/>
</dbReference>
<organism evidence="3">
    <name type="scientific">Caenorhabditis brenneri</name>
    <name type="common">Nematode worm</name>
    <dbReference type="NCBI Taxonomy" id="135651"/>
    <lineage>
        <taxon>Eukaryota</taxon>
        <taxon>Metazoa</taxon>
        <taxon>Ecdysozoa</taxon>
        <taxon>Nematoda</taxon>
        <taxon>Chromadorea</taxon>
        <taxon>Rhabditida</taxon>
        <taxon>Rhabditina</taxon>
        <taxon>Rhabditomorpha</taxon>
        <taxon>Rhabditoidea</taxon>
        <taxon>Rhabditidae</taxon>
        <taxon>Peloderinae</taxon>
        <taxon>Caenorhabditis</taxon>
    </lineage>
</organism>
<name>G0N2E9_CAEBE</name>
<evidence type="ECO:0000313" key="3">
    <source>
        <dbReference type="Proteomes" id="UP000008068"/>
    </source>
</evidence>
<feature type="compositionally biased region" description="Acidic residues" evidence="1">
    <location>
        <begin position="289"/>
        <end position="347"/>
    </location>
</feature>
<accession>G0N2E9</accession>
<dbReference type="OMA" id="VESYELC"/>
<evidence type="ECO:0000313" key="2">
    <source>
        <dbReference type="EMBL" id="EGT50804.1"/>
    </source>
</evidence>
<sequence>MTSMKSKLFIMTYHKLPPANFSWHIGRDQGNFWNGTCAVWRVEDEMQLYIRFVDPNINGINVFVEDLREGKSLENPSLRNVNRTPILMSQDSSNHFLMCKKDEKRTFDEKIEVMEMISRHLLDIVNVESYELCYSYHDDLPMEKFIKCFVFDVTRKFRDVTILNHLQKLKAREFEFLMNEIETEEMKLNTIGRVKGVFTHPKIEFGRHSAVSFDNILNIQSQEFESRMDRLLKPSEFVKLLLGWSKREKLQNLKKLIIHHEYELEDKNLIKKIKKRIRELEGEVPFEVMEPEQESSDEEEEDGDGGEEEEASEESEQDDDEMVDEEQDVDEEEDNEESAGEQEEDKVAEEAVKKEVESGSDDEEKGTDKDDEESDAEFDTEEEEEEDSDEEPDVEADSESDSEEEEEDVEESDNEESDADDQDDADNEEEDLLRIKRRSDGKVLRLQIHYGSFEIEDETAREERLKKFF</sequence>
<dbReference type="AlphaFoldDB" id="G0N2E9"/>
<reference evidence="3" key="1">
    <citation type="submission" date="2011-07" db="EMBL/GenBank/DDBJ databases">
        <authorList>
            <consortium name="Caenorhabditis brenneri Sequencing and Analysis Consortium"/>
            <person name="Wilson R.K."/>
        </authorList>
    </citation>
    <scope>NUCLEOTIDE SEQUENCE [LARGE SCALE GENOMIC DNA]</scope>
    <source>
        <strain evidence="3">PB2801</strain>
    </source>
</reference>
<dbReference type="InParanoid" id="G0N2E9"/>
<feature type="compositionally biased region" description="Acidic residues" evidence="1">
    <location>
        <begin position="358"/>
        <end position="431"/>
    </location>
</feature>
<feature type="region of interest" description="Disordered" evidence="1">
    <location>
        <begin position="284"/>
        <end position="438"/>
    </location>
</feature>
<gene>
    <name evidence="2" type="ORF">CAEBREN_02181</name>
</gene>
<dbReference type="HOGENOM" id="CLU_550100_0_0_1"/>
<dbReference type="EMBL" id="GL379830">
    <property type="protein sequence ID" value="EGT50804.1"/>
    <property type="molecule type" value="Genomic_DNA"/>
</dbReference>